<dbReference type="SUPFAM" id="SSF140356">
    <property type="entry name" value="PPK N-terminal domain-like"/>
    <property type="match status" value="1"/>
</dbReference>
<dbReference type="SUPFAM" id="SSF56024">
    <property type="entry name" value="Phospholipase D/nuclease"/>
    <property type="match status" value="2"/>
</dbReference>
<dbReference type="InterPro" id="IPR024953">
    <property type="entry name" value="PP_kinase_middle"/>
</dbReference>
<dbReference type="CDD" id="cd09167">
    <property type="entry name" value="PLDc_EcPPK1_C2_like"/>
    <property type="match status" value="1"/>
</dbReference>
<accession>A0A1T5D564</accession>
<keyword evidence="1 6" id="KW-0597">Phosphoprotein</keyword>
<proteinExistence type="inferred from homology"/>
<dbReference type="NCBIfam" id="NF003917">
    <property type="entry name" value="PRK05443.1-1"/>
    <property type="match status" value="1"/>
</dbReference>
<comment type="function">
    <text evidence="6 7">Catalyzes the reversible transfer of the terminal phosphate of ATP to form a long-chain polyphosphate (polyP).</text>
</comment>
<feature type="binding site" evidence="6">
    <location>
        <position position="378"/>
    </location>
    <ligand>
        <name>Mg(2+)</name>
        <dbReference type="ChEBI" id="CHEBI:18420"/>
    </ligand>
</feature>
<dbReference type="InterPro" id="IPR041108">
    <property type="entry name" value="PP_kinase_C_1"/>
</dbReference>
<dbReference type="InterPro" id="IPR025198">
    <property type="entry name" value="PPK_N_dom"/>
</dbReference>
<dbReference type="Pfam" id="PF13090">
    <property type="entry name" value="PP_kinase_C"/>
    <property type="match status" value="1"/>
</dbReference>
<evidence type="ECO:0000259" key="10">
    <source>
        <dbReference type="Pfam" id="PF13089"/>
    </source>
</evidence>
<protein>
    <recommendedName>
        <fullName evidence="6 7">Polyphosphate kinase</fullName>
        <ecNumber evidence="6 7">2.7.4.1</ecNumber>
    </recommendedName>
    <alternativeName>
        <fullName evidence="6">ATP-polyphosphate phosphotransferase</fullName>
    </alternativeName>
    <alternativeName>
        <fullName evidence="6">Polyphosphoric acid kinase</fullName>
    </alternativeName>
</protein>
<dbReference type="GO" id="GO:0009358">
    <property type="term" value="C:polyphosphate kinase complex"/>
    <property type="evidence" value="ECO:0007669"/>
    <property type="project" value="InterPro"/>
</dbReference>
<evidence type="ECO:0000256" key="7">
    <source>
        <dbReference type="RuleBase" id="RU003800"/>
    </source>
</evidence>
<sequence length="696" mass="81949">MENSYKYFKRDISWLSFNYRVLLEAEDETLPVYERIKFLSIYSSNLEEFYEIRVAEHRGVIMKKQYADESYAEAEQTLEEITQEVNRQQREYYRIFTEQVLPALNKENIFLYQNCVPQSFHEEFVHNFFNEEVFPFLSPVMIQAGEIRTFIRDRRLYLVIRMIKRSKRLNDPDYVPEYYYALMKIPYAKVPRFIELPEHEGKHYVMFIDDIIRANLQSVFPGYIIDSCYSIKISRDADIYIEDEKAGNILEKIRKKVKKRKIGALSRFMYDRAMPSDFLSFICDAFGIVPDDLVVGGRYLNLQDLNKLPNPRGKELESKPLLPMRIPYLDEIGSVIKAIKKQDVLLHFPYQSFDYLIRLLMEAAFDPKVDEIKITQYRVAENSAVINTLISAAQNGKKVTVFVELKARFDEENNMLTAEKMTQAGIRIIYSIPGLKVHAKIAIIIRKDTREGLQRKHLAYLSTGNFNEKTAKIYSDIALLTAQTELVNDINKVFAILEGRICEATFSHLLVARFNMVPTLTEMIRREIQHVNEGRKGKIILKMNGLHDKNMINELYNASEQGVEIELIVRGICCLVPDQPYSRNIRITRIVDMFLEHSRIWYFYNDGAEDLYMTSADWMQRNLNRRIETAFPILDPIHKEEIIDILRIQLKDNVKACRIDQHLNNIYKRDDNPVKTRAQVCIYNYLRDRYALDKQR</sequence>
<organism evidence="13 14">
    <name type="scientific">Parabacteroides chartae</name>
    <dbReference type="NCBI Taxonomy" id="1037355"/>
    <lineage>
        <taxon>Bacteria</taxon>
        <taxon>Pseudomonadati</taxon>
        <taxon>Bacteroidota</taxon>
        <taxon>Bacteroidia</taxon>
        <taxon>Bacteroidales</taxon>
        <taxon>Tannerellaceae</taxon>
        <taxon>Parabacteroides</taxon>
    </lineage>
</organism>
<dbReference type="GO" id="GO:0006799">
    <property type="term" value="P:polyphosphate biosynthetic process"/>
    <property type="evidence" value="ECO:0007669"/>
    <property type="project" value="UniProtKB-UniRule"/>
</dbReference>
<gene>
    <name evidence="6" type="primary">ppk</name>
    <name evidence="13" type="ORF">SAMN05660349_02265</name>
</gene>
<dbReference type="NCBIfam" id="NF003923">
    <property type="entry name" value="PRK05443.3-1"/>
    <property type="match status" value="1"/>
</dbReference>
<dbReference type="Pfam" id="PF17941">
    <property type="entry name" value="PP_kinase_C_1"/>
    <property type="match status" value="1"/>
</dbReference>
<evidence type="ECO:0000313" key="14">
    <source>
        <dbReference type="Proteomes" id="UP000190852"/>
    </source>
</evidence>
<dbReference type="InterPro" id="IPR036832">
    <property type="entry name" value="PPK_N_dom_sf"/>
</dbReference>
<feature type="domain" description="Polyphosphate kinase C-terminal" evidence="12">
    <location>
        <begin position="335"/>
        <end position="499"/>
    </location>
</feature>
<dbReference type="NCBIfam" id="TIGR03705">
    <property type="entry name" value="poly_P_kin"/>
    <property type="match status" value="1"/>
</dbReference>
<keyword evidence="6" id="KW-0460">Magnesium</keyword>
<keyword evidence="6" id="KW-0479">Metal-binding</keyword>
<evidence type="ECO:0000256" key="6">
    <source>
        <dbReference type="HAMAP-Rule" id="MF_00347"/>
    </source>
</evidence>
<feature type="domain" description="Polyphosphate kinase middle" evidence="9">
    <location>
        <begin position="122"/>
        <end position="308"/>
    </location>
</feature>
<keyword evidence="8" id="KW-0175">Coiled coil</keyword>
<dbReference type="GO" id="GO:0005524">
    <property type="term" value="F:ATP binding"/>
    <property type="evidence" value="ECO:0007669"/>
    <property type="project" value="UniProtKB-KW"/>
</dbReference>
<dbReference type="Pfam" id="PF02503">
    <property type="entry name" value="PP_kinase"/>
    <property type="match status" value="1"/>
</dbReference>
<comment type="PTM">
    <text evidence="6 7">An intermediate of this reaction is the autophosphorylated ppk in which a phosphate is covalently linked to a histidine residue through a N-P bond.</text>
</comment>
<feature type="domain" description="Polyphosphate kinase N-terminal" evidence="10">
    <location>
        <begin position="7"/>
        <end position="111"/>
    </location>
</feature>
<reference evidence="14" key="1">
    <citation type="submission" date="2017-02" db="EMBL/GenBank/DDBJ databases">
        <authorList>
            <person name="Varghese N."/>
            <person name="Submissions S."/>
        </authorList>
    </citation>
    <scope>NUCLEOTIDE SEQUENCE [LARGE SCALE GENOMIC DNA]</scope>
    <source>
        <strain evidence="14">DSM 24967</strain>
    </source>
</reference>
<comment type="cofactor">
    <cofactor evidence="6">
        <name>Mg(2+)</name>
        <dbReference type="ChEBI" id="CHEBI:18420"/>
    </cofactor>
</comment>
<keyword evidence="2 6" id="KW-0808">Transferase</keyword>
<dbReference type="InterPro" id="IPR003414">
    <property type="entry name" value="PP_kinase"/>
</dbReference>
<dbReference type="Gene3D" id="1.20.58.310">
    <property type="entry name" value="Polyphosphate kinase N-terminal domain"/>
    <property type="match status" value="1"/>
</dbReference>
<keyword evidence="5 6" id="KW-0067">ATP-binding</keyword>
<dbReference type="HAMAP" id="MF_00347">
    <property type="entry name" value="Polyphosphate_kinase"/>
    <property type="match status" value="1"/>
</dbReference>
<feature type="binding site" evidence="6">
    <location>
        <position position="408"/>
    </location>
    <ligand>
        <name>Mg(2+)</name>
        <dbReference type="ChEBI" id="CHEBI:18420"/>
    </ligand>
</feature>
<dbReference type="InterPro" id="IPR036830">
    <property type="entry name" value="PP_kinase_middle_dom_sf"/>
</dbReference>
<dbReference type="Proteomes" id="UP000190852">
    <property type="component" value="Unassembled WGS sequence"/>
</dbReference>
<comment type="similarity">
    <text evidence="6 7">Belongs to the polyphosphate kinase 1 (PPK1) family.</text>
</comment>
<feature type="binding site" evidence="6">
    <location>
        <position position="45"/>
    </location>
    <ligand>
        <name>ATP</name>
        <dbReference type="ChEBI" id="CHEBI:30616"/>
    </ligand>
</feature>
<evidence type="ECO:0000256" key="1">
    <source>
        <dbReference type="ARBA" id="ARBA00022553"/>
    </source>
</evidence>
<dbReference type="SUPFAM" id="SSF143724">
    <property type="entry name" value="PHP14-like"/>
    <property type="match status" value="1"/>
</dbReference>
<dbReference type="PANTHER" id="PTHR30218:SF0">
    <property type="entry name" value="POLYPHOSPHATE KINASE"/>
    <property type="match status" value="1"/>
</dbReference>
<name>A0A1T5D564_9BACT</name>
<evidence type="ECO:0000256" key="2">
    <source>
        <dbReference type="ARBA" id="ARBA00022679"/>
    </source>
</evidence>
<dbReference type="InterPro" id="IPR025200">
    <property type="entry name" value="PPK_C_dom2"/>
</dbReference>
<keyword evidence="14" id="KW-1185">Reference proteome</keyword>
<feature type="binding site" evidence="6">
    <location>
        <position position="570"/>
    </location>
    <ligand>
        <name>ATP</name>
        <dbReference type="ChEBI" id="CHEBI:30616"/>
    </ligand>
</feature>
<dbReference type="PIRSF" id="PIRSF015589">
    <property type="entry name" value="PP_kinase"/>
    <property type="match status" value="1"/>
</dbReference>
<dbReference type="GO" id="GO:0008976">
    <property type="term" value="F:polyphosphate kinase activity"/>
    <property type="evidence" value="ECO:0007669"/>
    <property type="project" value="UniProtKB-UniRule"/>
</dbReference>
<dbReference type="GO" id="GO:0046872">
    <property type="term" value="F:metal ion binding"/>
    <property type="evidence" value="ECO:0007669"/>
    <property type="project" value="UniProtKB-KW"/>
</dbReference>
<dbReference type="Pfam" id="PF13089">
    <property type="entry name" value="PP_kinase_N"/>
    <property type="match status" value="1"/>
</dbReference>
<dbReference type="Gene3D" id="3.30.870.10">
    <property type="entry name" value="Endonuclease Chain A"/>
    <property type="match status" value="2"/>
</dbReference>
<keyword evidence="4 6" id="KW-0418">Kinase</keyword>
<evidence type="ECO:0000256" key="3">
    <source>
        <dbReference type="ARBA" id="ARBA00022741"/>
    </source>
</evidence>
<evidence type="ECO:0000259" key="9">
    <source>
        <dbReference type="Pfam" id="PF02503"/>
    </source>
</evidence>
<dbReference type="EMBL" id="FUYQ01000016">
    <property type="protein sequence ID" value="SKB66908.1"/>
    <property type="molecule type" value="Genomic_DNA"/>
</dbReference>
<comment type="catalytic activity">
    <reaction evidence="6 7">
        <text>[phosphate](n) + ATP = [phosphate](n+1) + ADP</text>
        <dbReference type="Rhea" id="RHEA:19573"/>
        <dbReference type="Rhea" id="RHEA-COMP:9859"/>
        <dbReference type="Rhea" id="RHEA-COMP:14280"/>
        <dbReference type="ChEBI" id="CHEBI:16838"/>
        <dbReference type="ChEBI" id="CHEBI:30616"/>
        <dbReference type="ChEBI" id="CHEBI:456216"/>
        <dbReference type="EC" id="2.7.4.1"/>
    </reaction>
</comment>
<dbReference type="Gene3D" id="3.30.1840.10">
    <property type="entry name" value="Polyphosphate kinase middle domain"/>
    <property type="match status" value="1"/>
</dbReference>
<feature type="active site" description="Phosphohistidine intermediate" evidence="6">
    <location>
        <position position="438"/>
    </location>
</feature>
<keyword evidence="3 6" id="KW-0547">Nucleotide-binding</keyword>
<evidence type="ECO:0000256" key="4">
    <source>
        <dbReference type="ARBA" id="ARBA00022777"/>
    </source>
</evidence>
<evidence type="ECO:0000256" key="5">
    <source>
        <dbReference type="ARBA" id="ARBA00022840"/>
    </source>
</evidence>
<feature type="coiled-coil region" evidence="8">
    <location>
        <begin position="64"/>
        <end position="91"/>
    </location>
</feature>
<dbReference type="EC" id="2.7.4.1" evidence="6 7"/>
<dbReference type="PANTHER" id="PTHR30218">
    <property type="entry name" value="POLYPHOSPHATE KINASE"/>
    <property type="match status" value="1"/>
</dbReference>
<dbReference type="CDD" id="cd09164">
    <property type="entry name" value="PLDc_EcPPK1_C1_like"/>
    <property type="match status" value="1"/>
</dbReference>
<dbReference type="AlphaFoldDB" id="A0A1T5D564"/>
<feature type="binding site" evidence="6">
    <location>
        <position position="597"/>
    </location>
    <ligand>
        <name>ATP</name>
        <dbReference type="ChEBI" id="CHEBI:30616"/>
    </ligand>
</feature>
<feature type="domain" description="Polyphosphate kinase C-terminal" evidence="11">
    <location>
        <begin position="509"/>
        <end position="679"/>
    </location>
</feature>
<evidence type="ECO:0000313" key="13">
    <source>
        <dbReference type="EMBL" id="SKB66908.1"/>
    </source>
</evidence>
<dbReference type="RefSeq" id="WP_079683732.1">
    <property type="nucleotide sequence ID" value="NZ_FUYQ01000016.1"/>
</dbReference>
<evidence type="ECO:0000259" key="11">
    <source>
        <dbReference type="Pfam" id="PF13090"/>
    </source>
</evidence>
<feature type="binding site" evidence="6">
    <location>
        <position position="474"/>
    </location>
    <ligand>
        <name>ATP</name>
        <dbReference type="ChEBI" id="CHEBI:30616"/>
    </ligand>
</feature>
<evidence type="ECO:0000256" key="8">
    <source>
        <dbReference type="SAM" id="Coils"/>
    </source>
</evidence>
<evidence type="ECO:0000259" key="12">
    <source>
        <dbReference type="Pfam" id="PF17941"/>
    </source>
</evidence>